<dbReference type="InterPro" id="IPR027417">
    <property type="entry name" value="P-loop_NTPase"/>
</dbReference>
<dbReference type="InterPro" id="IPR019734">
    <property type="entry name" value="TPR_rpt"/>
</dbReference>
<feature type="region of interest" description="Disordered" evidence="1">
    <location>
        <begin position="913"/>
        <end position="932"/>
    </location>
</feature>
<reference evidence="4" key="1">
    <citation type="journal article" date="2020" name="Stud. Mycol.">
        <title>101 Dothideomycetes genomes: a test case for predicting lifestyles and emergence of pathogens.</title>
        <authorList>
            <person name="Haridas S."/>
            <person name="Albert R."/>
            <person name="Binder M."/>
            <person name="Bloem J."/>
            <person name="Labutti K."/>
            <person name="Salamov A."/>
            <person name="Andreopoulos B."/>
            <person name="Baker S."/>
            <person name="Barry K."/>
            <person name="Bills G."/>
            <person name="Bluhm B."/>
            <person name="Cannon C."/>
            <person name="Castanera R."/>
            <person name="Culley D."/>
            <person name="Daum C."/>
            <person name="Ezra D."/>
            <person name="Gonzalez J."/>
            <person name="Henrissat B."/>
            <person name="Kuo A."/>
            <person name="Liang C."/>
            <person name="Lipzen A."/>
            <person name="Lutzoni F."/>
            <person name="Magnuson J."/>
            <person name="Mondo S."/>
            <person name="Nolan M."/>
            <person name="Ohm R."/>
            <person name="Pangilinan J."/>
            <person name="Park H.-J."/>
            <person name="Ramirez L."/>
            <person name="Alfaro M."/>
            <person name="Sun H."/>
            <person name="Tritt A."/>
            <person name="Yoshinaga Y."/>
            <person name="Zwiers L.-H."/>
            <person name="Turgeon B."/>
            <person name="Goodwin S."/>
            <person name="Spatafora J."/>
            <person name="Crous P."/>
            <person name="Grigoriev I."/>
        </authorList>
    </citation>
    <scope>NUCLEOTIDE SEQUENCE</scope>
    <source>
        <strain evidence="4">Tuck. ex Michener</strain>
    </source>
</reference>
<dbReference type="Pfam" id="PF13424">
    <property type="entry name" value="TPR_12"/>
    <property type="match status" value="2"/>
</dbReference>
<dbReference type="SMART" id="SM00028">
    <property type="entry name" value="TPR"/>
    <property type="match status" value="4"/>
</dbReference>
<dbReference type="Gene3D" id="3.40.50.300">
    <property type="entry name" value="P-loop containing nucleotide triphosphate hydrolases"/>
    <property type="match status" value="1"/>
</dbReference>
<dbReference type="InterPro" id="IPR011990">
    <property type="entry name" value="TPR-like_helical_dom_sf"/>
</dbReference>
<evidence type="ECO:0000259" key="3">
    <source>
        <dbReference type="Pfam" id="PF25000"/>
    </source>
</evidence>
<dbReference type="Proteomes" id="UP000800092">
    <property type="component" value="Unassembled WGS sequence"/>
</dbReference>
<evidence type="ECO:0000256" key="1">
    <source>
        <dbReference type="SAM" id="MobiDB-lite"/>
    </source>
</evidence>
<feature type="compositionally biased region" description="Low complexity" evidence="1">
    <location>
        <begin position="914"/>
        <end position="923"/>
    </location>
</feature>
<dbReference type="EMBL" id="ML991772">
    <property type="protein sequence ID" value="KAF2239753.1"/>
    <property type="molecule type" value="Genomic_DNA"/>
</dbReference>
<organism evidence="4 5">
    <name type="scientific">Viridothelium virens</name>
    <name type="common">Speckled blister lichen</name>
    <name type="synonym">Trypethelium virens</name>
    <dbReference type="NCBI Taxonomy" id="1048519"/>
    <lineage>
        <taxon>Eukaryota</taxon>
        <taxon>Fungi</taxon>
        <taxon>Dikarya</taxon>
        <taxon>Ascomycota</taxon>
        <taxon>Pezizomycotina</taxon>
        <taxon>Dothideomycetes</taxon>
        <taxon>Dothideomycetes incertae sedis</taxon>
        <taxon>Trypetheliales</taxon>
        <taxon>Trypetheliaceae</taxon>
        <taxon>Viridothelium</taxon>
    </lineage>
</organism>
<dbReference type="Pfam" id="PF17107">
    <property type="entry name" value="SesA"/>
    <property type="match status" value="1"/>
</dbReference>
<dbReference type="InterPro" id="IPR053137">
    <property type="entry name" value="NLR-like"/>
</dbReference>
<accession>A0A6A6HQF2</accession>
<feature type="domain" description="DUF7779" evidence="3">
    <location>
        <begin position="458"/>
        <end position="531"/>
    </location>
</feature>
<dbReference type="InterPro" id="IPR056681">
    <property type="entry name" value="DUF7779"/>
</dbReference>
<keyword evidence="5" id="KW-1185">Reference proteome</keyword>
<dbReference type="SUPFAM" id="SSF52540">
    <property type="entry name" value="P-loop containing nucleoside triphosphate hydrolases"/>
    <property type="match status" value="1"/>
</dbReference>
<dbReference type="AlphaFoldDB" id="A0A6A6HQF2"/>
<dbReference type="Gene3D" id="1.25.40.10">
    <property type="entry name" value="Tetratricopeptide repeat domain"/>
    <property type="match status" value="2"/>
</dbReference>
<evidence type="ECO:0000259" key="2">
    <source>
        <dbReference type="Pfam" id="PF17107"/>
    </source>
</evidence>
<proteinExistence type="predicted"/>
<gene>
    <name evidence="4" type="ORF">EV356DRAFT_109752</name>
</gene>
<dbReference type="SUPFAM" id="SSF48452">
    <property type="entry name" value="TPR-like"/>
    <property type="match status" value="1"/>
</dbReference>
<name>A0A6A6HQF2_VIRVR</name>
<dbReference type="PANTHER" id="PTHR46082:SF6">
    <property type="entry name" value="AAA+ ATPASE DOMAIN-CONTAINING PROTEIN-RELATED"/>
    <property type="match status" value="1"/>
</dbReference>
<sequence>MAEALAAVSIVANIVQLVNFGSRVLKRLEEYQSKLGDIPEAFRHIKAELPVLLDALQQTQSRINVGSVRDESKKALLPAVEGCRIQIRLLDNVVAKVLPASGDSWIKRGGKTFRSLHYDAKVERITVVLRGYIQTLTYHAAASLGPFADGPLPRPTTSIQSIPSSTVPFRRDPHFVDRQILAEVDCRSRQLASRLALVGLGGVGKSQLAVEYSYRIREKSPSTWVFWVHASSTARFIEGYRKIAERAKLCRLDQPDADILMRVYSWLCDETNGRWMMIIDNADDVDVFTCRSAGGRGSGDEFASRAASTLLDSIPQSSNGSILITSRSRDVAFRLTGDYANIIGVRPMDQAHALTLLRNQLKGSFGRDYTEQDGMGQEDATALVAALDYMPLAISQAAAYISQRAPRATVSKYLQGLREGDRDRAKLLQMDLGDTRRDGTASNSIITTWQISFEHIRRERPSATRLLSLMSFFNRQSIPESLLGDHYYESSDVSADFEDDLNTLLSFSLVATDVGGRHFQMHRLVQFSTMKWLELQGDLEDWKEKYVTLMNENYPKSNYENWKACQALFPHAQATVACRPKRDDVLQTWASVLSKAMVYAHEMGYYQAAQEMGRGALEAREMTLGVEHPCTLSSVGRLATALRVGGKYEEAEVMFRRAMQGREKVLGPEDPLTLSDLNNLGLVASERGDYKEAELIYRRALQSQEKVLGMEHGSTLACMDNLGLTLGKQGKVNEAETMHRRALEGSKKNFGERHPDTLVCARNLASVLGFLGRYEEAESLHRRVLDDSVRVLGEEHPFTSYSFCNLGSVLHAQGKDEEAAAIHRQALARREKVLGKEHPHTLSSMHNLAKPLKSLGCDQEAFFLMKTCFELRKQILCPLHPDTKKSLKTLHEWADEYCDITTLDEAGRKTNIFSSSNPGPSSSLVMTNQVVT</sequence>
<dbReference type="Pfam" id="PF25000">
    <property type="entry name" value="DUF7779"/>
    <property type="match status" value="1"/>
</dbReference>
<dbReference type="PANTHER" id="PTHR46082">
    <property type="entry name" value="ATP/GTP-BINDING PROTEIN-RELATED"/>
    <property type="match status" value="1"/>
</dbReference>
<feature type="domain" description="NACHT-NTPase and P-loop NTPases N-terminal" evidence="2">
    <location>
        <begin position="11"/>
        <end position="136"/>
    </location>
</feature>
<dbReference type="Pfam" id="PF13374">
    <property type="entry name" value="TPR_10"/>
    <property type="match status" value="2"/>
</dbReference>
<evidence type="ECO:0000313" key="4">
    <source>
        <dbReference type="EMBL" id="KAF2239753.1"/>
    </source>
</evidence>
<dbReference type="InterPro" id="IPR031352">
    <property type="entry name" value="SesA"/>
</dbReference>
<evidence type="ECO:0000313" key="5">
    <source>
        <dbReference type="Proteomes" id="UP000800092"/>
    </source>
</evidence>
<protein>
    <submittedName>
        <fullName evidence="4">TPR-like protein</fullName>
    </submittedName>
</protein>
<dbReference type="OrthoDB" id="1658288at2759"/>